<evidence type="ECO:0000256" key="1">
    <source>
        <dbReference type="SAM" id="MobiDB-lite"/>
    </source>
</evidence>
<evidence type="ECO:0000313" key="3">
    <source>
        <dbReference type="Proteomes" id="UP000294299"/>
    </source>
</evidence>
<dbReference type="RefSeq" id="WP_134484655.1">
    <property type="nucleotide sequence ID" value="NZ_LR216287.1"/>
</dbReference>
<gene>
    <name evidence="2" type="ORF">NFRAN_2136</name>
</gene>
<dbReference type="GeneID" id="39421390"/>
<feature type="compositionally biased region" description="Acidic residues" evidence="1">
    <location>
        <begin position="165"/>
        <end position="176"/>
    </location>
</feature>
<name>A0A484IBK1_9ARCH</name>
<feature type="compositionally biased region" description="Polar residues" evidence="1">
    <location>
        <begin position="120"/>
        <end position="132"/>
    </location>
</feature>
<dbReference type="EMBL" id="LR216287">
    <property type="protein sequence ID" value="VFJ14458.1"/>
    <property type="molecule type" value="Genomic_DNA"/>
</dbReference>
<dbReference type="AlphaFoldDB" id="A0A484IBK1"/>
<keyword evidence="3" id="KW-1185">Reference proteome</keyword>
<protein>
    <submittedName>
        <fullName evidence="2">Uncharacterized protein</fullName>
    </submittedName>
</protein>
<proteinExistence type="predicted"/>
<sequence>MYKSNKNLNSKEIKILAGLLLGFSMVTMIPLSEMVMAKPVFDGTTLGQGCSNTYDKIMNLRAKKANGSLTQSEASELGNAESSYNQICAGIYGPLPPRTANTNGWENTNNGGIYVEDKSQSNPNVWQPTNNGGIYVEDKSQSTNSPETEGEPRTDESGSQTPDDPQSEDTESEQDNCVELKGLFTKHFEKVCD</sequence>
<feature type="region of interest" description="Disordered" evidence="1">
    <location>
        <begin position="111"/>
        <end position="176"/>
    </location>
</feature>
<dbReference type="Proteomes" id="UP000294299">
    <property type="component" value="Chromosome NFRAN"/>
</dbReference>
<accession>A0A484IBK1</accession>
<organism evidence="2 3">
    <name type="scientific">Candidatus Nitrosocosmicus franklandianus</name>
    <dbReference type="NCBI Taxonomy" id="1798806"/>
    <lineage>
        <taxon>Archaea</taxon>
        <taxon>Nitrososphaerota</taxon>
        <taxon>Nitrososphaeria</taxon>
        <taxon>Nitrososphaerales</taxon>
        <taxon>Nitrososphaeraceae</taxon>
        <taxon>Candidatus Nitrosocosmicus</taxon>
    </lineage>
</organism>
<evidence type="ECO:0000313" key="2">
    <source>
        <dbReference type="EMBL" id="VFJ14458.1"/>
    </source>
</evidence>
<dbReference type="KEGG" id="nfn:NFRAN_2136"/>
<reference evidence="2 3" key="1">
    <citation type="submission" date="2019-02" db="EMBL/GenBank/DDBJ databases">
        <authorList>
            <person name="Lehtovirta-Morley E L."/>
        </authorList>
    </citation>
    <scope>NUCLEOTIDE SEQUENCE [LARGE SCALE GENOMIC DNA]</scope>
    <source>
        <strain evidence="2">NFRAN1</strain>
    </source>
</reference>